<dbReference type="AlphaFoldDB" id="A0A1G6JXD5"/>
<dbReference type="STRING" id="416944.SAMN05421548_10523"/>
<accession>A0A1G6JXD5</accession>
<evidence type="ECO:0000256" key="1">
    <source>
        <dbReference type="SAM" id="MobiDB-lite"/>
    </source>
</evidence>
<name>A0A1G6JXD5_9BURK</name>
<dbReference type="Proteomes" id="UP000198908">
    <property type="component" value="Unassembled WGS sequence"/>
</dbReference>
<feature type="region of interest" description="Disordered" evidence="1">
    <location>
        <begin position="108"/>
        <end position="128"/>
    </location>
</feature>
<sequence length="128" mass="14169">MPSLELVCHLADGGRGAVGVESMARALAWSEYLATHARRAYGTGIVTPMDRARALLKKLTDGRLPEGAFALKQVYRNEWSMLVDREYAAEAVPILVEHGYLVELEADNSARGGRPREPRYMLNPEATK</sequence>
<keyword evidence="3" id="KW-1185">Reference proteome</keyword>
<protein>
    <submittedName>
        <fullName evidence="2">Uncharacterized protein</fullName>
    </submittedName>
</protein>
<reference evidence="3" key="1">
    <citation type="submission" date="2016-09" db="EMBL/GenBank/DDBJ databases">
        <authorList>
            <person name="Varghese N."/>
            <person name="Submissions S."/>
        </authorList>
    </citation>
    <scope>NUCLEOTIDE SEQUENCE [LARGE SCALE GENOMIC DNA]</scope>
    <source>
        <strain evidence="3">TNe-862</strain>
    </source>
</reference>
<evidence type="ECO:0000313" key="3">
    <source>
        <dbReference type="Proteomes" id="UP000198908"/>
    </source>
</evidence>
<proteinExistence type="predicted"/>
<gene>
    <name evidence="2" type="ORF">SAMN05421548_10523</name>
</gene>
<organism evidence="2 3">
    <name type="scientific">Paraburkholderia lycopersici</name>
    <dbReference type="NCBI Taxonomy" id="416944"/>
    <lineage>
        <taxon>Bacteria</taxon>
        <taxon>Pseudomonadati</taxon>
        <taxon>Pseudomonadota</taxon>
        <taxon>Betaproteobacteria</taxon>
        <taxon>Burkholderiales</taxon>
        <taxon>Burkholderiaceae</taxon>
        <taxon>Paraburkholderia</taxon>
    </lineage>
</organism>
<dbReference type="EMBL" id="FMYQ01000005">
    <property type="protein sequence ID" value="SDC23377.1"/>
    <property type="molecule type" value="Genomic_DNA"/>
</dbReference>
<evidence type="ECO:0000313" key="2">
    <source>
        <dbReference type="EMBL" id="SDC23377.1"/>
    </source>
</evidence>